<keyword evidence="1" id="KW-0732">Signal</keyword>
<gene>
    <name evidence="2" type="ORF">PIBRA_LOCUS511</name>
</gene>
<feature type="signal peptide" evidence="1">
    <location>
        <begin position="1"/>
        <end position="24"/>
    </location>
</feature>
<reference evidence="2" key="1">
    <citation type="submission" date="2022-05" db="EMBL/GenBank/DDBJ databases">
        <authorList>
            <person name="Okamura Y."/>
        </authorList>
    </citation>
    <scope>NUCLEOTIDE SEQUENCE</scope>
</reference>
<evidence type="ECO:0000313" key="2">
    <source>
        <dbReference type="EMBL" id="CAH3866107.1"/>
    </source>
</evidence>
<sequence length="67" mass="7311">MVARCNGKVLTIVFSTLLLGRAIAGLSKGPSGFALPTTQPYPRRHQGIAELNCLLPLPIYIFELRES</sequence>
<comment type="caution">
    <text evidence="2">The sequence shown here is derived from an EMBL/GenBank/DDBJ whole genome shotgun (WGS) entry which is preliminary data.</text>
</comment>
<feature type="chain" id="PRO_5040323039" description="Secreted protein" evidence="1">
    <location>
        <begin position="25"/>
        <end position="67"/>
    </location>
</feature>
<accession>A0A9P0SJT2</accession>
<evidence type="ECO:0008006" key="4">
    <source>
        <dbReference type="Google" id="ProtNLM"/>
    </source>
</evidence>
<organism evidence="2 3">
    <name type="scientific">Pieris brassicae</name>
    <name type="common">White butterfly</name>
    <name type="synonym">Large white butterfly</name>
    <dbReference type="NCBI Taxonomy" id="7116"/>
    <lineage>
        <taxon>Eukaryota</taxon>
        <taxon>Metazoa</taxon>
        <taxon>Ecdysozoa</taxon>
        <taxon>Arthropoda</taxon>
        <taxon>Hexapoda</taxon>
        <taxon>Insecta</taxon>
        <taxon>Pterygota</taxon>
        <taxon>Neoptera</taxon>
        <taxon>Endopterygota</taxon>
        <taxon>Lepidoptera</taxon>
        <taxon>Glossata</taxon>
        <taxon>Ditrysia</taxon>
        <taxon>Papilionoidea</taxon>
        <taxon>Pieridae</taxon>
        <taxon>Pierinae</taxon>
        <taxon>Pieris</taxon>
    </lineage>
</organism>
<proteinExistence type="predicted"/>
<name>A0A9P0SJT2_PIEBR</name>
<dbReference type="EMBL" id="CALOZG010000001">
    <property type="protein sequence ID" value="CAH3866107.1"/>
    <property type="molecule type" value="Genomic_DNA"/>
</dbReference>
<dbReference type="AlphaFoldDB" id="A0A9P0SJT2"/>
<evidence type="ECO:0000313" key="3">
    <source>
        <dbReference type="Proteomes" id="UP001152562"/>
    </source>
</evidence>
<protein>
    <recommendedName>
        <fullName evidence="4">Secreted protein</fullName>
    </recommendedName>
</protein>
<evidence type="ECO:0000256" key="1">
    <source>
        <dbReference type="SAM" id="SignalP"/>
    </source>
</evidence>
<keyword evidence="3" id="KW-1185">Reference proteome</keyword>
<dbReference type="Proteomes" id="UP001152562">
    <property type="component" value="Unassembled WGS sequence"/>
</dbReference>